<evidence type="ECO:0000256" key="4">
    <source>
        <dbReference type="ARBA" id="ARBA00022833"/>
    </source>
</evidence>
<protein>
    <submittedName>
        <fullName evidence="8">Peptidase M48-like protein</fullName>
    </submittedName>
</protein>
<name>A0A368V2M3_9BACT</name>
<comment type="cofactor">
    <cofactor evidence="6">
        <name>Zn(2+)</name>
        <dbReference type="ChEBI" id="CHEBI:29105"/>
    </cofactor>
    <text evidence="6">Binds 1 zinc ion per subunit.</text>
</comment>
<dbReference type="Proteomes" id="UP000252733">
    <property type="component" value="Unassembled WGS sequence"/>
</dbReference>
<dbReference type="EMBL" id="QPIZ01000013">
    <property type="protein sequence ID" value="RCW33241.1"/>
    <property type="molecule type" value="Genomic_DNA"/>
</dbReference>
<keyword evidence="3 6" id="KW-0378">Hydrolase</keyword>
<keyword evidence="9" id="KW-1185">Reference proteome</keyword>
<dbReference type="InterPro" id="IPR051156">
    <property type="entry name" value="Mito/Outer_Membr_Metalloprot"/>
</dbReference>
<dbReference type="PROSITE" id="PS51257">
    <property type="entry name" value="PROKAR_LIPOPROTEIN"/>
    <property type="match status" value="1"/>
</dbReference>
<dbReference type="GO" id="GO:0046872">
    <property type="term" value="F:metal ion binding"/>
    <property type="evidence" value="ECO:0007669"/>
    <property type="project" value="UniProtKB-KW"/>
</dbReference>
<gene>
    <name evidence="8" type="ORF">DFO77_1136</name>
</gene>
<evidence type="ECO:0000256" key="6">
    <source>
        <dbReference type="RuleBase" id="RU003983"/>
    </source>
</evidence>
<dbReference type="Pfam" id="PF01435">
    <property type="entry name" value="Peptidase_M48"/>
    <property type="match status" value="1"/>
</dbReference>
<dbReference type="GO" id="GO:0051603">
    <property type="term" value="P:proteolysis involved in protein catabolic process"/>
    <property type="evidence" value="ECO:0007669"/>
    <property type="project" value="TreeGrafter"/>
</dbReference>
<dbReference type="AlphaFoldDB" id="A0A368V2M3"/>
<dbReference type="PANTHER" id="PTHR22726:SF1">
    <property type="entry name" value="METALLOENDOPEPTIDASE OMA1, MITOCHONDRIAL"/>
    <property type="match status" value="1"/>
</dbReference>
<keyword evidence="2" id="KW-0479">Metal-binding</keyword>
<feature type="domain" description="Peptidase M48" evidence="7">
    <location>
        <begin position="67"/>
        <end position="242"/>
    </location>
</feature>
<accession>A0A368V2M3</accession>
<comment type="caution">
    <text evidence="8">The sequence shown here is derived from an EMBL/GenBank/DDBJ whole genome shotgun (WGS) entry which is preliminary data.</text>
</comment>
<dbReference type="PANTHER" id="PTHR22726">
    <property type="entry name" value="METALLOENDOPEPTIDASE OMA1"/>
    <property type="match status" value="1"/>
</dbReference>
<dbReference type="InterPro" id="IPR001915">
    <property type="entry name" value="Peptidase_M48"/>
</dbReference>
<dbReference type="GO" id="GO:0016020">
    <property type="term" value="C:membrane"/>
    <property type="evidence" value="ECO:0007669"/>
    <property type="project" value="TreeGrafter"/>
</dbReference>
<keyword evidence="1 6" id="KW-0645">Protease</keyword>
<evidence type="ECO:0000256" key="2">
    <source>
        <dbReference type="ARBA" id="ARBA00022723"/>
    </source>
</evidence>
<proteinExistence type="inferred from homology"/>
<dbReference type="Gene3D" id="3.30.2010.10">
    <property type="entry name" value="Metalloproteases ('zincins'), catalytic domain"/>
    <property type="match status" value="1"/>
</dbReference>
<sequence length="268" mass="30617">MNIRNFKLFTATLILSALTLSCEEGKINLFTVSQDVEFGEQMTQEILSSPSEYPILSRQEYPEAYDYLESMRDKLLATGEIKYADEFAWDIYIIDQNVLNAFAVPGGTTFYYTGLIKFLEDEASLAGVMAHEFAHADKRHSTNRMTKMYGVQTLLSVIAGEETTVVENLLLQLGGKGTELFFSRDDEYEADESAVRYLYKTTWDARGVAHFFEKIGTEADNPDWMVYFQTHPNPEDRVQKIYEHHENLGGKDGDLFGSRYQELKNSLP</sequence>
<keyword evidence="4 6" id="KW-0862">Zinc</keyword>
<evidence type="ECO:0000313" key="8">
    <source>
        <dbReference type="EMBL" id="RCW33241.1"/>
    </source>
</evidence>
<reference evidence="8 9" key="1">
    <citation type="submission" date="2018-07" db="EMBL/GenBank/DDBJ databases">
        <title>Freshwater and sediment microbial communities from various areas in North America, analyzing microbe dynamics in response to fracking.</title>
        <authorList>
            <person name="Lamendella R."/>
        </authorList>
    </citation>
    <scope>NUCLEOTIDE SEQUENCE [LARGE SCALE GENOMIC DNA]</scope>
    <source>
        <strain evidence="8 9">160A</strain>
    </source>
</reference>
<dbReference type="RefSeq" id="WP_114437147.1">
    <property type="nucleotide sequence ID" value="NZ_QPIZ01000013.1"/>
</dbReference>
<evidence type="ECO:0000259" key="7">
    <source>
        <dbReference type="Pfam" id="PF01435"/>
    </source>
</evidence>
<dbReference type="GO" id="GO:0004222">
    <property type="term" value="F:metalloendopeptidase activity"/>
    <property type="evidence" value="ECO:0007669"/>
    <property type="project" value="InterPro"/>
</dbReference>
<organism evidence="8 9">
    <name type="scientific">Marinilabilia salmonicolor</name>
    <dbReference type="NCBI Taxonomy" id="989"/>
    <lineage>
        <taxon>Bacteria</taxon>
        <taxon>Pseudomonadati</taxon>
        <taxon>Bacteroidota</taxon>
        <taxon>Bacteroidia</taxon>
        <taxon>Marinilabiliales</taxon>
        <taxon>Marinilabiliaceae</taxon>
        <taxon>Marinilabilia</taxon>
    </lineage>
</organism>
<evidence type="ECO:0000256" key="5">
    <source>
        <dbReference type="ARBA" id="ARBA00023049"/>
    </source>
</evidence>
<evidence type="ECO:0000256" key="1">
    <source>
        <dbReference type="ARBA" id="ARBA00022670"/>
    </source>
</evidence>
<keyword evidence="5 6" id="KW-0482">Metalloprotease</keyword>
<evidence type="ECO:0000256" key="3">
    <source>
        <dbReference type="ARBA" id="ARBA00022801"/>
    </source>
</evidence>
<evidence type="ECO:0000313" key="9">
    <source>
        <dbReference type="Proteomes" id="UP000252733"/>
    </source>
</evidence>
<comment type="similarity">
    <text evidence="6">Belongs to the peptidase M48 family.</text>
</comment>